<dbReference type="RefSeq" id="WP_097651107.1">
    <property type="nucleotide sequence ID" value="NZ_LYXE01000046.1"/>
</dbReference>
<evidence type="ECO:0000313" key="9">
    <source>
        <dbReference type="Proteomes" id="UP000220922"/>
    </source>
</evidence>
<dbReference type="Proteomes" id="UP000220922">
    <property type="component" value="Unassembled WGS sequence"/>
</dbReference>
<protein>
    <recommendedName>
        <fullName evidence="3">phosphoenolpyruvate--glycerone phosphotransferase</fullName>
        <ecNumber evidence="3">2.7.1.121</ecNumber>
    </recommendedName>
</protein>
<evidence type="ECO:0000256" key="2">
    <source>
        <dbReference type="ARBA" id="ARBA00002788"/>
    </source>
</evidence>
<dbReference type="InterPro" id="IPR039643">
    <property type="entry name" value="DhaM"/>
</dbReference>
<dbReference type="CDD" id="cd00367">
    <property type="entry name" value="PTS-HPr_like"/>
    <property type="match status" value="1"/>
</dbReference>
<dbReference type="NCBIfam" id="TIGR01003">
    <property type="entry name" value="PTS_HPr_family"/>
    <property type="match status" value="1"/>
</dbReference>
<evidence type="ECO:0000256" key="4">
    <source>
        <dbReference type="ARBA" id="ARBA00022679"/>
    </source>
</evidence>
<name>A0A2H3L1M0_9CHLR</name>
<comment type="function">
    <text evidence="2">Component of the dihydroxyacetone kinase complex, which is responsible for the phosphoenolpyruvate (PEP)-dependent phosphorylation of dihydroxyacetone. DhaM serves as the phosphoryl donor. Is phosphorylated by phosphoenolpyruvate in an EI- and HPr-dependent reaction, and a phosphorelay system on histidine residues finally leads to phosphoryl transfer to DhaL and dihydroxyacetone.</text>
</comment>
<dbReference type="InterPro" id="IPR035895">
    <property type="entry name" value="HPr-like_sf"/>
</dbReference>
<accession>A0A2H3L1M0</accession>
<reference evidence="8 9" key="1">
    <citation type="submission" date="2016-05" db="EMBL/GenBank/DDBJ databases">
        <authorList>
            <person name="Lavstsen T."/>
            <person name="Jespersen J.S."/>
        </authorList>
    </citation>
    <scope>NUCLEOTIDE SEQUENCE [LARGE SCALE GENOMIC DNA]</scope>
    <source>
        <strain evidence="8 9">B7-9</strain>
    </source>
</reference>
<dbReference type="OrthoDB" id="7065393at2"/>
<dbReference type="SUPFAM" id="SSF53062">
    <property type="entry name" value="PTS system fructose IIA component-like"/>
    <property type="match status" value="1"/>
</dbReference>
<dbReference type="PROSITE" id="PS51350">
    <property type="entry name" value="PTS_HPR_DOM"/>
    <property type="match status" value="1"/>
</dbReference>
<dbReference type="NCBIfam" id="TIGR02364">
    <property type="entry name" value="dha_pts"/>
    <property type="match status" value="1"/>
</dbReference>
<evidence type="ECO:0000256" key="3">
    <source>
        <dbReference type="ARBA" id="ARBA00012095"/>
    </source>
</evidence>
<gene>
    <name evidence="8" type="ORF">A9Q02_10105</name>
</gene>
<comment type="subunit">
    <text evidence="5">Homodimer. The dihydroxyacetone kinase complex is composed of a homodimer of DhaM, a homodimer of DhaK and the subunit DhaL.</text>
</comment>
<dbReference type="InterPro" id="IPR012844">
    <property type="entry name" value="DhaM_N"/>
</dbReference>
<dbReference type="Pfam" id="PF03610">
    <property type="entry name" value="EIIA-man"/>
    <property type="match status" value="1"/>
</dbReference>
<keyword evidence="4" id="KW-0808">Transferase</keyword>
<dbReference type="GO" id="GO:0047324">
    <property type="term" value="F:phosphoenolpyruvate-glycerone phosphotransferase activity"/>
    <property type="evidence" value="ECO:0007669"/>
    <property type="project" value="UniProtKB-EC"/>
</dbReference>
<dbReference type="EMBL" id="LYXE01000046">
    <property type="protein sequence ID" value="PDW00342.1"/>
    <property type="molecule type" value="Genomic_DNA"/>
</dbReference>
<dbReference type="PANTHER" id="PTHR38594:SF1">
    <property type="entry name" value="PEP-DEPENDENT DIHYDROXYACETONE KINASE, PHOSPHORYL DONOR SUBUNIT DHAM"/>
    <property type="match status" value="1"/>
</dbReference>
<dbReference type="PRINTS" id="PR00107">
    <property type="entry name" value="PHOSPHOCPHPR"/>
</dbReference>
<dbReference type="Gene3D" id="3.30.1340.10">
    <property type="entry name" value="HPr-like"/>
    <property type="match status" value="1"/>
</dbReference>
<evidence type="ECO:0000259" key="7">
    <source>
        <dbReference type="PROSITE" id="PS51350"/>
    </source>
</evidence>
<dbReference type="Gene3D" id="3.40.50.510">
    <property type="entry name" value="Phosphotransferase system, mannose-type IIA component"/>
    <property type="match status" value="1"/>
</dbReference>
<evidence type="ECO:0000313" key="8">
    <source>
        <dbReference type="EMBL" id="PDW00342.1"/>
    </source>
</evidence>
<evidence type="ECO:0000256" key="5">
    <source>
        <dbReference type="ARBA" id="ARBA00046577"/>
    </source>
</evidence>
<dbReference type="GO" id="GO:0019563">
    <property type="term" value="P:glycerol catabolic process"/>
    <property type="evidence" value="ECO:0007669"/>
    <property type="project" value="InterPro"/>
</dbReference>
<feature type="domain" description="PTS EIIA type-4" evidence="6">
    <location>
        <begin position="1"/>
        <end position="141"/>
    </location>
</feature>
<comment type="caution">
    <text evidence="8">The sequence shown here is derived from an EMBL/GenBank/DDBJ whole genome shotgun (WGS) entry which is preliminary data.</text>
</comment>
<dbReference type="GO" id="GO:0016020">
    <property type="term" value="C:membrane"/>
    <property type="evidence" value="ECO:0007669"/>
    <property type="project" value="InterPro"/>
</dbReference>
<feature type="domain" description="HPr" evidence="7">
    <location>
        <begin position="150"/>
        <end position="241"/>
    </location>
</feature>
<evidence type="ECO:0000256" key="1">
    <source>
        <dbReference type="ARBA" id="ARBA00001113"/>
    </source>
</evidence>
<dbReference type="PROSITE" id="PS51096">
    <property type="entry name" value="PTS_EIIA_TYPE_4"/>
    <property type="match status" value="1"/>
</dbReference>
<sequence>MIGLLIISHSAAIAQGVKELAGQMAQGKVPIAAAGGTHDGQLGTSVDLINAALETLQGTDGVLALVDMGSAVMSAEISLELSGLPFLLSGAPLVEGALMAAVEALHPHADLAQVAAAAMRALESKNIPEHAPALVSAKAAVAEPEPATNSAETTLIVRHMHGLHMRPAASFVQQATQFTSTVRVRNLDRPERPEGNAKAMLDIMKIGLSTNQRLYIRAEGDDAAEAIAALTRLVEGNFGEASQS</sequence>
<dbReference type="AlphaFoldDB" id="A0A2H3L1M0"/>
<dbReference type="SUPFAM" id="SSF55594">
    <property type="entry name" value="HPr-like"/>
    <property type="match status" value="1"/>
</dbReference>
<dbReference type="InterPro" id="IPR000032">
    <property type="entry name" value="HPr-like"/>
</dbReference>
<dbReference type="GO" id="GO:0009401">
    <property type="term" value="P:phosphoenolpyruvate-dependent sugar phosphotransferase system"/>
    <property type="evidence" value="ECO:0007669"/>
    <property type="project" value="InterPro"/>
</dbReference>
<evidence type="ECO:0000259" key="6">
    <source>
        <dbReference type="PROSITE" id="PS51096"/>
    </source>
</evidence>
<dbReference type="Pfam" id="PF00381">
    <property type="entry name" value="PTS-HPr"/>
    <property type="match status" value="1"/>
</dbReference>
<comment type="catalytic activity">
    <reaction evidence="1">
        <text>dihydroxyacetone + phosphoenolpyruvate = dihydroxyacetone phosphate + pyruvate</text>
        <dbReference type="Rhea" id="RHEA:18381"/>
        <dbReference type="ChEBI" id="CHEBI:15361"/>
        <dbReference type="ChEBI" id="CHEBI:16016"/>
        <dbReference type="ChEBI" id="CHEBI:57642"/>
        <dbReference type="ChEBI" id="CHEBI:58702"/>
        <dbReference type="EC" id="2.7.1.121"/>
    </reaction>
</comment>
<dbReference type="PANTHER" id="PTHR38594">
    <property type="entry name" value="PEP-DEPENDENT DIHYDROXYACETONE KINASE, PHOSPHORYL DONOR SUBUNIT DHAM"/>
    <property type="match status" value="1"/>
</dbReference>
<dbReference type="InterPro" id="IPR004701">
    <property type="entry name" value="PTS_EIIA_man-typ"/>
</dbReference>
<dbReference type="EC" id="2.7.1.121" evidence="3"/>
<dbReference type="InterPro" id="IPR036662">
    <property type="entry name" value="PTS_EIIA_man-typ_sf"/>
</dbReference>
<organism evidence="8 9">
    <name type="scientific">Candidatus Chloroploca asiatica</name>
    <dbReference type="NCBI Taxonomy" id="1506545"/>
    <lineage>
        <taxon>Bacteria</taxon>
        <taxon>Bacillati</taxon>
        <taxon>Chloroflexota</taxon>
        <taxon>Chloroflexia</taxon>
        <taxon>Chloroflexales</taxon>
        <taxon>Chloroflexineae</taxon>
        <taxon>Oscillochloridaceae</taxon>
        <taxon>Candidatus Chloroploca</taxon>
    </lineage>
</organism>
<proteinExistence type="predicted"/>
<keyword evidence="9" id="KW-1185">Reference proteome</keyword>